<accession>A0A7C8R7U1</accession>
<feature type="signal peptide" evidence="2">
    <location>
        <begin position="1"/>
        <end position="25"/>
    </location>
</feature>
<evidence type="ECO:0000256" key="1">
    <source>
        <dbReference type="SAM" id="MobiDB-lite"/>
    </source>
</evidence>
<feature type="compositionally biased region" description="Pro residues" evidence="1">
    <location>
        <begin position="396"/>
        <end position="410"/>
    </location>
</feature>
<feature type="compositionally biased region" description="Basic and acidic residues" evidence="1">
    <location>
        <begin position="525"/>
        <end position="536"/>
    </location>
</feature>
<name>A0A7C8R7U1_ORBOL</name>
<dbReference type="AlphaFoldDB" id="A0A7C8R7U1"/>
<organism evidence="3 4">
    <name type="scientific">Orbilia oligospora</name>
    <name type="common">Nematode-trapping fungus</name>
    <name type="synonym">Arthrobotrys oligospora</name>
    <dbReference type="NCBI Taxonomy" id="2813651"/>
    <lineage>
        <taxon>Eukaryota</taxon>
        <taxon>Fungi</taxon>
        <taxon>Dikarya</taxon>
        <taxon>Ascomycota</taxon>
        <taxon>Pezizomycotina</taxon>
        <taxon>Orbiliomycetes</taxon>
        <taxon>Orbiliales</taxon>
        <taxon>Orbiliaceae</taxon>
        <taxon>Orbilia</taxon>
    </lineage>
</organism>
<feature type="region of interest" description="Disordered" evidence="1">
    <location>
        <begin position="234"/>
        <end position="267"/>
    </location>
</feature>
<proteinExistence type="predicted"/>
<evidence type="ECO:0000313" key="3">
    <source>
        <dbReference type="EMBL" id="KAF3275885.1"/>
    </source>
</evidence>
<feature type="region of interest" description="Disordered" evidence="1">
    <location>
        <begin position="388"/>
        <end position="410"/>
    </location>
</feature>
<feature type="compositionally biased region" description="Polar residues" evidence="1">
    <location>
        <begin position="250"/>
        <end position="261"/>
    </location>
</feature>
<comment type="caution">
    <text evidence="3">The sequence shown here is derived from an EMBL/GenBank/DDBJ whole genome shotgun (WGS) entry which is preliminary data.</text>
</comment>
<protein>
    <recommendedName>
        <fullName evidence="5">Cyanovirin-N domain-containing protein</fullName>
    </recommendedName>
</protein>
<evidence type="ECO:0000256" key="2">
    <source>
        <dbReference type="SAM" id="SignalP"/>
    </source>
</evidence>
<gene>
    <name evidence="3" type="ORF">TWF970_006496</name>
</gene>
<dbReference type="OrthoDB" id="5373779at2759"/>
<reference evidence="3 4" key="1">
    <citation type="submission" date="2020-01" db="EMBL/GenBank/DDBJ databases">
        <authorList>
            <person name="Palmer J.M."/>
        </authorList>
    </citation>
    <scope>NUCLEOTIDE SEQUENCE [LARGE SCALE GENOMIC DNA]</scope>
    <source>
        <strain evidence="3 4">TWF970</strain>
    </source>
</reference>
<dbReference type="Proteomes" id="UP000474640">
    <property type="component" value="Unassembled WGS sequence"/>
</dbReference>
<feature type="region of interest" description="Disordered" evidence="1">
    <location>
        <begin position="510"/>
        <end position="536"/>
    </location>
</feature>
<sequence>MVSPRSHFIPFLLLLGSQCIQLVKCAPVRDSNGREDVVAGSQKGFVLSQTGIHCSIPFEFREKIPLDDQPHSKLGLSKKDLQTYHSKNVPAQILKRLENLRYHTERADCARGDQDGSLHSCNLKYQYGCLCFGSTKSRQGYENPKLQVQASTQEISMEENQLEVHINGRFDAFHQDEHFLGAGSADIDAICQWYAISIDEKTSQAQGNGFKELHSLSNESPYSPQVTKVPLELPSSSQKHKMKRDIGTPSFVNSSTTTTSLKAPPVAGPTIAIANTSRNKTNSPPSPLEAANNSSALETRVGGLPSGGGLVVTESVGDIGVPGLAIRSSGCYCMEVADSGDRHSAANRYLLHRLGPGRYLRGTRDHVGLSLTTLHGLSGFFEERLNRLPTVDPDRPPPLPPRPVPNPIPPPLPPRPNVAQTFEIVDPQQPEEAPIVLEGPEPPEYHNEMLPGYAAQDPGAVLADGAAPPGYVFQDPEAETRRRRSRMWNGFLAGAGALGDRFFGGRARGRLRGGRGGGSGPINLGRRDVKTDVPERGKKISITLPL</sequence>
<evidence type="ECO:0008006" key="5">
    <source>
        <dbReference type="Google" id="ProtNLM"/>
    </source>
</evidence>
<feature type="chain" id="PRO_5028917146" description="Cyanovirin-N domain-containing protein" evidence="2">
    <location>
        <begin position="26"/>
        <end position="546"/>
    </location>
</feature>
<keyword evidence="2" id="KW-0732">Signal</keyword>
<dbReference type="EMBL" id="JAABOJ010000035">
    <property type="protein sequence ID" value="KAF3275885.1"/>
    <property type="molecule type" value="Genomic_DNA"/>
</dbReference>
<evidence type="ECO:0000313" key="4">
    <source>
        <dbReference type="Proteomes" id="UP000474640"/>
    </source>
</evidence>